<dbReference type="GO" id="GO:0030632">
    <property type="term" value="P:D-alanine biosynthetic process"/>
    <property type="evidence" value="ECO:0007669"/>
    <property type="project" value="UniProtKB-UniRule"/>
</dbReference>
<dbReference type="InterPro" id="IPR011079">
    <property type="entry name" value="Ala_racemase_C"/>
</dbReference>
<proteinExistence type="inferred from homology"/>
<name>A0A2M6WV50_9BACT</name>
<feature type="domain" description="Alanine racemase C-terminal" evidence="7">
    <location>
        <begin position="250"/>
        <end position="379"/>
    </location>
</feature>
<dbReference type="GO" id="GO:0030170">
    <property type="term" value="F:pyridoxal phosphate binding"/>
    <property type="evidence" value="ECO:0007669"/>
    <property type="project" value="UniProtKB-UniRule"/>
</dbReference>
<evidence type="ECO:0000256" key="6">
    <source>
        <dbReference type="PIRSR" id="PIRSR600821-52"/>
    </source>
</evidence>
<accession>A0A2M6WV50</accession>
<dbReference type="InterPro" id="IPR000821">
    <property type="entry name" value="Ala_racemase"/>
</dbReference>
<dbReference type="EC" id="5.1.1.1" evidence="4"/>
<feature type="active site" description="Proton acceptor; specific for D-alanine" evidence="4">
    <location>
        <position position="38"/>
    </location>
</feature>
<comment type="pathway">
    <text evidence="4">Amino-acid biosynthesis; D-alanine biosynthesis; D-alanine from L-alanine: step 1/1.</text>
</comment>
<dbReference type="GO" id="GO:0008784">
    <property type="term" value="F:alanine racemase activity"/>
    <property type="evidence" value="ECO:0007669"/>
    <property type="project" value="UniProtKB-UniRule"/>
</dbReference>
<evidence type="ECO:0000256" key="2">
    <source>
        <dbReference type="ARBA" id="ARBA00022898"/>
    </source>
</evidence>
<feature type="binding site" evidence="4 6">
    <location>
        <position position="132"/>
    </location>
    <ligand>
        <name>substrate</name>
    </ligand>
</feature>
<evidence type="ECO:0000313" key="8">
    <source>
        <dbReference type="EMBL" id="PIT96642.1"/>
    </source>
</evidence>
<comment type="similarity">
    <text evidence="4">Belongs to the alanine racemase family.</text>
</comment>
<dbReference type="PROSITE" id="PS00395">
    <property type="entry name" value="ALANINE_RACEMASE"/>
    <property type="match status" value="1"/>
</dbReference>
<comment type="catalytic activity">
    <reaction evidence="4">
        <text>L-alanine = D-alanine</text>
        <dbReference type="Rhea" id="RHEA:20249"/>
        <dbReference type="ChEBI" id="CHEBI:57416"/>
        <dbReference type="ChEBI" id="CHEBI:57972"/>
        <dbReference type="EC" id="5.1.1.1"/>
    </reaction>
</comment>
<evidence type="ECO:0000313" key="9">
    <source>
        <dbReference type="Proteomes" id="UP000230481"/>
    </source>
</evidence>
<gene>
    <name evidence="8" type="primary">alr</name>
    <name evidence="8" type="ORF">COT82_02105</name>
</gene>
<organism evidence="8 9">
    <name type="scientific">Candidatus Campbellbacteria bacterium CG10_big_fil_rev_8_21_14_0_10_35_52</name>
    <dbReference type="NCBI Taxonomy" id="1974527"/>
    <lineage>
        <taxon>Bacteria</taxon>
        <taxon>Candidatus Campbelliibacteriota</taxon>
    </lineage>
</organism>
<dbReference type="PANTHER" id="PTHR30511">
    <property type="entry name" value="ALANINE RACEMASE"/>
    <property type="match status" value="1"/>
</dbReference>
<keyword evidence="3 4" id="KW-0413">Isomerase</keyword>
<dbReference type="SUPFAM" id="SSF51419">
    <property type="entry name" value="PLP-binding barrel"/>
    <property type="match status" value="1"/>
</dbReference>
<evidence type="ECO:0000256" key="5">
    <source>
        <dbReference type="PIRSR" id="PIRSR600821-50"/>
    </source>
</evidence>
<dbReference type="Pfam" id="PF01168">
    <property type="entry name" value="Ala_racemase_N"/>
    <property type="match status" value="1"/>
</dbReference>
<dbReference type="GO" id="GO:0005829">
    <property type="term" value="C:cytosol"/>
    <property type="evidence" value="ECO:0007669"/>
    <property type="project" value="TreeGrafter"/>
</dbReference>
<evidence type="ECO:0000259" key="7">
    <source>
        <dbReference type="SMART" id="SM01005"/>
    </source>
</evidence>
<protein>
    <recommendedName>
        <fullName evidence="4">Alanine racemase</fullName>
        <ecNumber evidence="4">5.1.1.1</ecNumber>
    </recommendedName>
</protein>
<dbReference type="CDD" id="cd00430">
    <property type="entry name" value="PLPDE_III_AR"/>
    <property type="match status" value="1"/>
</dbReference>
<evidence type="ECO:0000256" key="4">
    <source>
        <dbReference type="HAMAP-Rule" id="MF_01201"/>
    </source>
</evidence>
<sequence length="379" mass="42692">MKPNLKTWIEIDRKAALSNVKAIRSILKKKTRLYAVVKSNAYGHGLREFSLIVNGKVDGFCVDSTREGKTLRDVGIKKHILILGPTLSNKEVKLAAENNLEITISTFESLKQISAIKEKPFFQIKVDTGMHRQGFFVKDLQKVIDIIKNGNLSGKLKGVYTHFASAKDVTYPYYTKNQIEKFKEVQIMFKKSGFNNVIFHSSATGGTILYPQSHFDMVRIGIGLYGYFPSKESKIQHSLINKKTLHLKTVLSWKTKISEIKKLKKGDFVGYDLTEKIDNDTFVAIIPIGYWHGFSRALSHKGQVLIKGKKCKVVGRVSMDIIIINCGNINTKVGDIVTIIGKSGKKIFTADDQMDIADTIIYTYEIITTINPLIKRIVI</sequence>
<dbReference type="AlphaFoldDB" id="A0A2M6WV50"/>
<keyword evidence="2 4" id="KW-0663">Pyridoxal phosphate</keyword>
<dbReference type="InterPro" id="IPR020622">
    <property type="entry name" value="Ala_racemase_pyridoxalP-BS"/>
</dbReference>
<dbReference type="SUPFAM" id="SSF50621">
    <property type="entry name" value="Alanine racemase C-terminal domain-like"/>
    <property type="match status" value="1"/>
</dbReference>
<dbReference type="UniPathway" id="UPA00042">
    <property type="reaction ID" value="UER00497"/>
</dbReference>
<feature type="modified residue" description="N6-(pyridoxal phosphate)lysine" evidence="4 5">
    <location>
        <position position="38"/>
    </location>
</feature>
<dbReference type="EMBL" id="PFAA01000038">
    <property type="protein sequence ID" value="PIT96642.1"/>
    <property type="molecule type" value="Genomic_DNA"/>
</dbReference>
<dbReference type="HAMAP" id="MF_01201">
    <property type="entry name" value="Ala_racemase"/>
    <property type="match status" value="1"/>
</dbReference>
<dbReference type="Gene3D" id="2.40.37.10">
    <property type="entry name" value="Lyase, Ornithine Decarboxylase, Chain A, domain 1"/>
    <property type="match status" value="1"/>
</dbReference>
<comment type="caution">
    <text evidence="8">The sequence shown here is derived from an EMBL/GenBank/DDBJ whole genome shotgun (WGS) entry which is preliminary data.</text>
</comment>
<comment type="function">
    <text evidence="4">Catalyzes the interconversion of L-alanine and D-alanine. May also act on other amino acids.</text>
</comment>
<feature type="binding site" evidence="4 6">
    <location>
        <position position="319"/>
    </location>
    <ligand>
        <name>substrate</name>
    </ligand>
</feature>
<dbReference type="InterPro" id="IPR009006">
    <property type="entry name" value="Ala_racemase/Decarboxylase_C"/>
</dbReference>
<reference evidence="9" key="1">
    <citation type="submission" date="2017-09" db="EMBL/GenBank/DDBJ databases">
        <title>Depth-based differentiation of microbial function through sediment-hosted aquifers and enrichment of novel symbionts in the deep terrestrial subsurface.</title>
        <authorList>
            <person name="Probst A.J."/>
            <person name="Ladd B."/>
            <person name="Jarett J.K."/>
            <person name="Geller-Mcgrath D.E."/>
            <person name="Sieber C.M.K."/>
            <person name="Emerson J.B."/>
            <person name="Anantharaman K."/>
            <person name="Thomas B.C."/>
            <person name="Malmstrom R."/>
            <person name="Stieglmeier M."/>
            <person name="Klingl A."/>
            <person name="Woyke T."/>
            <person name="Ryan C.M."/>
            <person name="Banfield J.F."/>
        </authorList>
    </citation>
    <scope>NUCLEOTIDE SEQUENCE [LARGE SCALE GENOMIC DNA]</scope>
</reference>
<dbReference type="Gene3D" id="3.20.20.10">
    <property type="entry name" value="Alanine racemase"/>
    <property type="match status" value="1"/>
</dbReference>
<evidence type="ECO:0000256" key="3">
    <source>
        <dbReference type="ARBA" id="ARBA00023235"/>
    </source>
</evidence>
<dbReference type="Pfam" id="PF00842">
    <property type="entry name" value="Ala_racemase_C"/>
    <property type="match status" value="1"/>
</dbReference>
<evidence type="ECO:0000256" key="1">
    <source>
        <dbReference type="ARBA" id="ARBA00001933"/>
    </source>
</evidence>
<dbReference type="PRINTS" id="PR00992">
    <property type="entry name" value="ALARACEMASE"/>
</dbReference>
<dbReference type="InterPro" id="IPR001608">
    <property type="entry name" value="Ala_racemase_N"/>
</dbReference>
<dbReference type="PANTHER" id="PTHR30511:SF0">
    <property type="entry name" value="ALANINE RACEMASE, CATABOLIC-RELATED"/>
    <property type="match status" value="1"/>
</dbReference>
<dbReference type="Proteomes" id="UP000230481">
    <property type="component" value="Unassembled WGS sequence"/>
</dbReference>
<dbReference type="SMART" id="SM01005">
    <property type="entry name" value="Ala_racemase_C"/>
    <property type="match status" value="1"/>
</dbReference>
<dbReference type="InterPro" id="IPR029066">
    <property type="entry name" value="PLP-binding_barrel"/>
</dbReference>
<dbReference type="NCBIfam" id="TIGR00492">
    <property type="entry name" value="alr"/>
    <property type="match status" value="1"/>
</dbReference>
<feature type="active site" description="Proton acceptor; specific for L-alanine" evidence="4">
    <location>
        <position position="271"/>
    </location>
</feature>
<dbReference type="FunFam" id="3.20.20.10:FF:000002">
    <property type="entry name" value="Alanine racemase"/>
    <property type="match status" value="1"/>
</dbReference>
<comment type="cofactor">
    <cofactor evidence="1 4 5">
        <name>pyridoxal 5'-phosphate</name>
        <dbReference type="ChEBI" id="CHEBI:597326"/>
    </cofactor>
</comment>